<dbReference type="InterPro" id="IPR001940">
    <property type="entry name" value="Peptidase_S1C"/>
</dbReference>
<dbReference type="SUPFAM" id="SSF50156">
    <property type="entry name" value="PDZ domain-like"/>
    <property type="match status" value="1"/>
</dbReference>
<dbReference type="InterPro" id="IPR036034">
    <property type="entry name" value="PDZ_sf"/>
</dbReference>
<name>A0A0G0ZH88_UNCKA</name>
<evidence type="ECO:0000313" key="5">
    <source>
        <dbReference type="EMBL" id="KKS21416.1"/>
    </source>
</evidence>
<dbReference type="Gene3D" id="2.30.42.10">
    <property type="match status" value="1"/>
</dbReference>
<dbReference type="AlphaFoldDB" id="A0A0G0ZH88"/>
<sequence>MKVGQQAIAIGNALGRFTNTVTVGIVSGVARELTATSGLGGSSTTYEGAIQTDAALNPGNSGGPLLNSAGQVIGINVATTRGADNIGFAIPVNTLKPILESFLAEGRIIRPYMGVSYTMITKEIASLRRLPEGAFVSRVVVDSPARKAGLERGDIIVKFGGKDVAGDNSLSRLISGSKVGDRVDLVIDRSGQQQDLSVTLEEAPQQ</sequence>
<dbReference type="InterPro" id="IPR001478">
    <property type="entry name" value="PDZ"/>
</dbReference>
<comment type="caution">
    <text evidence="5">The sequence shown here is derived from an EMBL/GenBank/DDBJ whole genome shotgun (WGS) entry which is preliminary data.</text>
</comment>
<dbReference type="EMBL" id="LCBX01000003">
    <property type="protein sequence ID" value="KKS21416.1"/>
    <property type="molecule type" value="Genomic_DNA"/>
</dbReference>
<protein>
    <submittedName>
        <fullName evidence="5">HtrA2 peptidase</fullName>
    </submittedName>
</protein>
<dbReference type="SUPFAM" id="SSF50494">
    <property type="entry name" value="Trypsin-like serine proteases"/>
    <property type="match status" value="1"/>
</dbReference>
<dbReference type="PRINTS" id="PR00834">
    <property type="entry name" value="PROTEASES2C"/>
</dbReference>
<keyword evidence="2" id="KW-0645">Protease</keyword>
<dbReference type="InterPro" id="IPR051201">
    <property type="entry name" value="Chloro_Bact_Ser_Proteases"/>
</dbReference>
<dbReference type="Pfam" id="PF13180">
    <property type="entry name" value="PDZ_2"/>
    <property type="match status" value="1"/>
</dbReference>
<evidence type="ECO:0000259" key="4">
    <source>
        <dbReference type="PROSITE" id="PS50106"/>
    </source>
</evidence>
<keyword evidence="3" id="KW-0378">Hydrolase</keyword>
<dbReference type="PANTHER" id="PTHR43343:SF3">
    <property type="entry name" value="PROTEASE DO-LIKE 8, CHLOROPLASTIC"/>
    <property type="match status" value="1"/>
</dbReference>
<evidence type="ECO:0000313" key="6">
    <source>
        <dbReference type="Proteomes" id="UP000034507"/>
    </source>
</evidence>
<dbReference type="Proteomes" id="UP000034507">
    <property type="component" value="Unassembled WGS sequence"/>
</dbReference>
<dbReference type="Pfam" id="PF13365">
    <property type="entry name" value="Trypsin_2"/>
    <property type="match status" value="1"/>
</dbReference>
<feature type="domain" description="PDZ" evidence="4">
    <location>
        <begin position="113"/>
        <end position="191"/>
    </location>
</feature>
<evidence type="ECO:0000256" key="3">
    <source>
        <dbReference type="ARBA" id="ARBA00022801"/>
    </source>
</evidence>
<dbReference type="PROSITE" id="PS50106">
    <property type="entry name" value="PDZ"/>
    <property type="match status" value="1"/>
</dbReference>
<evidence type="ECO:0000256" key="1">
    <source>
        <dbReference type="ARBA" id="ARBA00010541"/>
    </source>
</evidence>
<comment type="similarity">
    <text evidence="1">Belongs to the peptidase S1C family.</text>
</comment>
<dbReference type="InterPro" id="IPR009003">
    <property type="entry name" value="Peptidase_S1_PA"/>
</dbReference>
<dbReference type="InterPro" id="IPR043504">
    <property type="entry name" value="Peptidase_S1_PA_chymotrypsin"/>
</dbReference>
<organism evidence="5 6">
    <name type="scientific">candidate division WWE3 bacterium GW2011_GWC1_41_7</name>
    <dbReference type="NCBI Taxonomy" id="1619119"/>
    <lineage>
        <taxon>Bacteria</taxon>
        <taxon>Katanobacteria</taxon>
    </lineage>
</organism>
<dbReference type="PANTHER" id="PTHR43343">
    <property type="entry name" value="PEPTIDASE S12"/>
    <property type="match status" value="1"/>
</dbReference>
<evidence type="ECO:0000256" key="2">
    <source>
        <dbReference type="ARBA" id="ARBA00022670"/>
    </source>
</evidence>
<gene>
    <name evidence="5" type="ORF">UU77_C0003G0044</name>
</gene>
<proteinExistence type="inferred from homology"/>
<reference evidence="5 6" key="1">
    <citation type="journal article" date="2015" name="Nature">
        <title>rRNA introns, odd ribosomes, and small enigmatic genomes across a large radiation of phyla.</title>
        <authorList>
            <person name="Brown C.T."/>
            <person name="Hug L.A."/>
            <person name="Thomas B.C."/>
            <person name="Sharon I."/>
            <person name="Castelle C.J."/>
            <person name="Singh A."/>
            <person name="Wilkins M.J."/>
            <person name="Williams K.H."/>
            <person name="Banfield J.F."/>
        </authorList>
    </citation>
    <scope>NUCLEOTIDE SEQUENCE [LARGE SCALE GENOMIC DNA]</scope>
</reference>
<dbReference type="SMART" id="SM00228">
    <property type="entry name" value="PDZ"/>
    <property type="match status" value="1"/>
</dbReference>
<accession>A0A0G0ZH88</accession>
<dbReference type="GO" id="GO:0004252">
    <property type="term" value="F:serine-type endopeptidase activity"/>
    <property type="evidence" value="ECO:0007669"/>
    <property type="project" value="InterPro"/>
</dbReference>
<dbReference type="Gene3D" id="2.40.10.10">
    <property type="entry name" value="Trypsin-like serine proteases"/>
    <property type="match status" value="1"/>
</dbReference>
<dbReference type="GO" id="GO:0006508">
    <property type="term" value="P:proteolysis"/>
    <property type="evidence" value="ECO:0007669"/>
    <property type="project" value="UniProtKB-KW"/>
</dbReference>